<evidence type="ECO:0000313" key="6">
    <source>
        <dbReference type="Proteomes" id="UP000663829"/>
    </source>
</evidence>
<dbReference type="Proteomes" id="UP000681722">
    <property type="component" value="Unassembled WGS sequence"/>
</dbReference>
<dbReference type="InterPro" id="IPR013154">
    <property type="entry name" value="ADH-like_N"/>
</dbReference>
<proteinExistence type="predicted"/>
<evidence type="ECO:0000313" key="5">
    <source>
        <dbReference type="EMBL" id="CAF4528259.1"/>
    </source>
</evidence>
<sequence length="162" mass="17416">MCTSQIPTKQRALVWENVGDKPFEFSTNAPVKQPNELKNNQALVQVFASGLNPLDSKLGSSNWAHVELPGVPGIDISGKIVAVANDVTDFKIGDEIFGSNTVKLCGAFQEYAVINTDYFIKKPQGVTHEQGAALGLSYLCAFDGLHHVQDKLKAGATIFVPG</sequence>
<evidence type="ECO:0000313" key="3">
    <source>
        <dbReference type="EMBL" id="CAF1630100.1"/>
    </source>
</evidence>
<dbReference type="InterPro" id="IPR011032">
    <property type="entry name" value="GroES-like_sf"/>
</dbReference>
<dbReference type="OrthoDB" id="3509362at2759"/>
<feature type="non-terminal residue" evidence="3">
    <location>
        <position position="1"/>
    </location>
</feature>
<protein>
    <recommendedName>
        <fullName evidence="1">Alcohol dehydrogenase-like N-terminal domain-containing protein</fullName>
    </recommendedName>
</protein>
<name>A0A816D566_9BILA</name>
<dbReference type="AlphaFoldDB" id="A0A816D566"/>
<dbReference type="SUPFAM" id="SSF50129">
    <property type="entry name" value="GroES-like"/>
    <property type="match status" value="1"/>
</dbReference>
<evidence type="ECO:0000313" key="2">
    <source>
        <dbReference type="EMBL" id="CAF1616718.1"/>
    </source>
</evidence>
<dbReference type="Proteomes" id="UP000663829">
    <property type="component" value="Unassembled WGS sequence"/>
</dbReference>
<gene>
    <name evidence="3" type="ORF">GPM918_LOCUS44296</name>
    <name evidence="2" type="ORF">OVA965_LOCUS42963</name>
    <name evidence="5" type="ORF">SRO942_LOCUS46083</name>
    <name evidence="4" type="ORF">TMI583_LOCUS45044</name>
</gene>
<accession>A0A816D566</accession>
<evidence type="ECO:0000313" key="4">
    <source>
        <dbReference type="EMBL" id="CAF4433834.1"/>
    </source>
</evidence>
<dbReference type="EMBL" id="CAJNOQ010043352">
    <property type="protein sequence ID" value="CAF1630100.1"/>
    <property type="molecule type" value="Genomic_DNA"/>
</dbReference>
<dbReference type="EMBL" id="CAJOBC010111151">
    <property type="protein sequence ID" value="CAF4528259.1"/>
    <property type="molecule type" value="Genomic_DNA"/>
</dbReference>
<dbReference type="PANTHER" id="PTHR43482">
    <property type="entry name" value="PROTEIN AST1-RELATED"/>
    <property type="match status" value="1"/>
</dbReference>
<comment type="caution">
    <text evidence="3">The sequence shown here is derived from an EMBL/GenBank/DDBJ whole genome shotgun (WGS) entry which is preliminary data.</text>
</comment>
<dbReference type="InterPro" id="IPR052585">
    <property type="entry name" value="Lipid_raft_assoc_Zn_ADH"/>
</dbReference>
<evidence type="ECO:0000259" key="1">
    <source>
        <dbReference type="Pfam" id="PF08240"/>
    </source>
</evidence>
<dbReference type="Gene3D" id="3.90.180.10">
    <property type="entry name" value="Medium-chain alcohol dehydrogenases, catalytic domain"/>
    <property type="match status" value="1"/>
</dbReference>
<feature type="domain" description="Alcohol dehydrogenase-like N-terminal" evidence="1">
    <location>
        <begin position="39"/>
        <end position="123"/>
    </location>
</feature>
<dbReference type="PANTHER" id="PTHR43482:SF1">
    <property type="entry name" value="PROTEIN AST1-RELATED"/>
    <property type="match status" value="1"/>
</dbReference>
<dbReference type="Proteomes" id="UP000677228">
    <property type="component" value="Unassembled WGS sequence"/>
</dbReference>
<dbReference type="EMBL" id="CAJNOK010054707">
    <property type="protein sequence ID" value="CAF1616718.1"/>
    <property type="molecule type" value="Genomic_DNA"/>
</dbReference>
<dbReference type="Pfam" id="PF08240">
    <property type="entry name" value="ADH_N"/>
    <property type="match status" value="1"/>
</dbReference>
<dbReference type="EMBL" id="CAJOBA010079309">
    <property type="protein sequence ID" value="CAF4433834.1"/>
    <property type="molecule type" value="Genomic_DNA"/>
</dbReference>
<organism evidence="3 6">
    <name type="scientific">Didymodactylos carnosus</name>
    <dbReference type="NCBI Taxonomy" id="1234261"/>
    <lineage>
        <taxon>Eukaryota</taxon>
        <taxon>Metazoa</taxon>
        <taxon>Spiralia</taxon>
        <taxon>Gnathifera</taxon>
        <taxon>Rotifera</taxon>
        <taxon>Eurotatoria</taxon>
        <taxon>Bdelloidea</taxon>
        <taxon>Philodinida</taxon>
        <taxon>Philodinidae</taxon>
        <taxon>Didymodactylos</taxon>
    </lineage>
</organism>
<dbReference type="Proteomes" id="UP000682733">
    <property type="component" value="Unassembled WGS sequence"/>
</dbReference>
<reference evidence="3" key="1">
    <citation type="submission" date="2021-02" db="EMBL/GenBank/DDBJ databases">
        <authorList>
            <person name="Nowell W R."/>
        </authorList>
    </citation>
    <scope>NUCLEOTIDE SEQUENCE</scope>
</reference>
<keyword evidence="6" id="KW-1185">Reference proteome</keyword>